<dbReference type="SUPFAM" id="SSF51735">
    <property type="entry name" value="NAD(P)-binding Rossmann-fold domains"/>
    <property type="match status" value="1"/>
</dbReference>
<dbReference type="Pfam" id="PF01262">
    <property type="entry name" value="AlaDh_PNT_C"/>
    <property type="match status" value="1"/>
</dbReference>
<dbReference type="EMBL" id="UINC01010429">
    <property type="protein sequence ID" value="SVA46398.1"/>
    <property type="molecule type" value="Genomic_DNA"/>
</dbReference>
<dbReference type="SUPFAM" id="SSF52283">
    <property type="entry name" value="Formate/glycerate dehydrogenase catalytic domain-like"/>
    <property type="match status" value="1"/>
</dbReference>
<dbReference type="InterPro" id="IPR008143">
    <property type="entry name" value="Ala_DH/PNT_CS2"/>
</dbReference>
<comment type="catalytic activity">
    <reaction evidence="6">
        <text>NAD(+) + NADPH + H(+)(in) = NADH + NADP(+) + H(+)(out)</text>
        <dbReference type="Rhea" id="RHEA:47992"/>
        <dbReference type="ChEBI" id="CHEBI:15378"/>
        <dbReference type="ChEBI" id="CHEBI:57540"/>
        <dbReference type="ChEBI" id="CHEBI:57783"/>
        <dbReference type="ChEBI" id="CHEBI:57945"/>
        <dbReference type="ChEBI" id="CHEBI:58349"/>
        <dbReference type="EC" id="7.1.1.1"/>
    </reaction>
</comment>
<organism evidence="9">
    <name type="scientific">marine metagenome</name>
    <dbReference type="NCBI Taxonomy" id="408172"/>
    <lineage>
        <taxon>unclassified sequences</taxon>
        <taxon>metagenomes</taxon>
        <taxon>ecological metagenomes</taxon>
    </lineage>
</organism>
<dbReference type="SMART" id="SM01003">
    <property type="entry name" value="AlaDh_PNT_N"/>
    <property type="match status" value="1"/>
</dbReference>
<dbReference type="PANTHER" id="PTHR10160:SF19">
    <property type="entry name" value="PROTON-TRANSLOCATING NAD(P)(+) TRANSHYDROGENASE"/>
    <property type="match status" value="1"/>
</dbReference>
<sequence length="365" mass="39795">MIVGSTKENSKEKRISITPETAKNIINLGLNISLQEDYGVHLGYSNESYKNVGVKILTTSSEVLSKSDLLCKVNCPSLEEVSSIKENSKIIIGSYDPVQDKDIIKIFSKKKINAFSLNLLPRITRAQSMDVLSSQANLAGYRAVIESIYEYEKAVPMMMTAAGTVPAARILVIGAGVAGLQAIATAKRLGAIVSATDVRASSKEQVESLGGKFLNVESSENLETKGGYAKEAGEEFKRKQTAMLENAVAKNDIIICTALIPGKPAPKIINEKMIKNMKPGSIIFDLAVTQGGNSAYSQLDKIVVQSGVKIIGIQNVMNKLPFTASNLYAKNIFNFIRNLYSKEKKGFFLNMEDEIIKETLINKDI</sequence>
<evidence type="ECO:0000259" key="7">
    <source>
        <dbReference type="SMART" id="SM01002"/>
    </source>
</evidence>
<dbReference type="InterPro" id="IPR007886">
    <property type="entry name" value="AlaDH/PNT_N"/>
</dbReference>
<dbReference type="EC" id="7.1.1.1" evidence="1"/>
<keyword evidence="5" id="KW-0520">NAD</keyword>
<dbReference type="PROSITE" id="PS00837">
    <property type="entry name" value="ALADH_PNT_2"/>
    <property type="match status" value="1"/>
</dbReference>
<feature type="domain" description="Alanine dehydrogenase/pyridine nucleotide transhydrogenase NAD(H)-binding" evidence="7">
    <location>
        <begin position="148"/>
        <end position="312"/>
    </location>
</feature>
<dbReference type="GO" id="GO:0050661">
    <property type="term" value="F:NADP binding"/>
    <property type="evidence" value="ECO:0007669"/>
    <property type="project" value="TreeGrafter"/>
</dbReference>
<evidence type="ECO:0000256" key="4">
    <source>
        <dbReference type="ARBA" id="ARBA00022967"/>
    </source>
</evidence>
<dbReference type="AlphaFoldDB" id="A0A381W349"/>
<dbReference type="CDD" id="cd05304">
    <property type="entry name" value="Rubrum_tdh"/>
    <property type="match status" value="1"/>
</dbReference>
<feature type="domain" description="Alanine dehydrogenase/pyridine nucleotide transhydrogenase N-terminal" evidence="8">
    <location>
        <begin position="1"/>
        <end position="139"/>
    </location>
</feature>
<dbReference type="PANTHER" id="PTHR10160">
    <property type="entry name" value="NAD(P) TRANSHYDROGENASE"/>
    <property type="match status" value="1"/>
</dbReference>
<dbReference type="Gene3D" id="3.40.50.720">
    <property type="entry name" value="NAD(P)-binding Rossmann-like Domain"/>
    <property type="match status" value="2"/>
</dbReference>
<dbReference type="InterPro" id="IPR036291">
    <property type="entry name" value="NAD(P)-bd_dom_sf"/>
</dbReference>
<evidence type="ECO:0000256" key="3">
    <source>
        <dbReference type="ARBA" id="ARBA00022857"/>
    </source>
</evidence>
<reference evidence="9" key="1">
    <citation type="submission" date="2018-05" db="EMBL/GenBank/DDBJ databases">
        <authorList>
            <person name="Lanie J.A."/>
            <person name="Ng W.-L."/>
            <person name="Kazmierczak K.M."/>
            <person name="Andrzejewski T.M."/>
            <person name="Davidsen T.M."/>
            <person name="Wayne K.J."/>
            <person name="Tettelin H."/>
            <person name="Glass J.I."/>
            <person name="Rusch D."/>
            <person name="Podicherti R."/>
            <person name="Tsui H.-C.T."/>
            <person name="Winkler M.E."/>
        </authorList>
    </citation>
    <scope>NUCLEOTIDE SEQUENCE</scope>
</reference>
<evidence type="ECO:0000256" key="5">
    <source>
        <dbReference type="ARBA" id="ARBA00023027"/>
    </source>
</evidence>
<dbReference type="GO" id="GO:0005886">
    <property type="term" value="C:plasma membrane"/>
    <property type="evidence" value="ECO:0007669"/>
    <property type="project" value="TreeGrafter"/>
</dbReference>
<evidence type="ECO:0000256" key="1">
    <source>
        <dbReference type="ARBA" id="ARBA00012943"/>
    </source>
</evidence>
<protein>
    <recommendedName>
        <fullName evidence="1">proton-translocating NAD(P)(+) transhydrogenase</fullName>
        <ecNumber evidence="1">7.1.1.1</ecNumber>
    </recommendedName>
</protein>
<proteinExistence type="predicted"/>
<evidence type="ECO:0000256" key="6">
    <source>
        <dbReference type="ARBA" id="ARBA00048202"/>
    </source>
</evidence>
<evidence type="ECO:0000259" key="8">
    <source>
        <dbReference type="SMART" id="SM01003"/>
    </source>
</evidence>
<evidence type="ECO:0000313" key="9">
    <source>
        <dbReference type="EMBL" id="SVA46398.1"/>
    </source>
</evidence>
<keyword evidence="3" id="KW-0521">NADP</keyword>
<dbReference type="GO" id="GO:0008750">
    <property type="term" value="F:proton-translocating NAD(P)+ transhydrogenase activity"/>
    <property type="evidence" value="ECO:0007669"/>
    <property type="project" value="UniProtKB-EC"/>
</dbReference>
<dbReference type="Pfam" id="PF05222">
    <property type="entry name" value="AlaDh_PNT_N"/>
    <property type="match status" value="1"/>
</dbReference>
<accession>A0A381W349</accession>
<name>A0A381W349_9ZZZZ</name>
<dbReference type="InterPro" id="IPR007698">
    <property type="entry name" value="AlaDH/PNT_NAD(H)-bd"/>
</dbReference>
<dbReference type="GO" id="GO:0016491">
    <property type="term" value="F:oxidoreductase activity"/>
    <property type="evidence" value="ECO:0007669"/>
    <property type="project" value="InterPro"/>
</dbReference>
<dbReference type="GO" id="GO:0006740">
    <property type="term" value="P:NADPH regeneration"/>
    <property type="evidence" value="ECO:0007669"/>
    <property type="project" value="TreeGrafter"/>
</dbReference>
<dbReference type="SMART" id="SM01002">
    <property type="entry name" value="AlaDh_PNT_C"/>
    <property type="match status" value="1"/>
</dbReference>
<gene>
    <name evidence="9" type="ORF">METZ01_LOCUS99252</name>
</gene>
<evidence type="ECO:0000256" key="2">
    <source>
        <dbReference type="ARBA" id="ARBA00022741"/>
    </source>
</evidence>
<keyword evidence="2" id="KW-0547">Nucleotide-binding</keyword>
<keyword evidence="4" id="KW-1278">Translocase</keyword>